<dbReference type="EMBL" id="JACEEZ010025721">
    <property type="protein sequence ID" value="KAG0698119.1"/>
    <property type="molecule type" value="Genomic_DNA"/>
</dbReference>
<proteinExistence type="predicted"/>
<evidence type="ECO:0000256" key="1">
    <source>
        <dbReference type="SAM" id="MobiDB-lite"/>
    </source>
</evidence>
<sequence>MGASTSSSWPSEAYLACCEASHAHSDGALLPVVPCEANVGRQSTEAHHSPQENVTRLTPHRQTTVPPYVPEDDSPLAPPFPFAATPQAAARPREVFL</sequence>
<name>A0A8J8WBT9_CHIOP</name>
<gene>
    <name evidence="2" type="ORF">GWK47_026115</name>
</gene>
<reference evidence="2" key="1">
    <citation type="submission" date="2020-07" db="EMBL/GenBank/DDBJ databases">
        <title>The High-quality genome of the commercially important snow crab, Chionoecetes opilio.</title>
        <authorList>
            <person name="Jeong J.-H."/>
            <person name="Ryu S."/>
        </authorList>
    </citation>
    <scope>NUCLEOTIDE SEQUENCE</scope>
    <source>
        <strain evidence="2">MADBK_172401_WGS</strain>
        <tissue evidence="2">Digestive gland</tissue>
    </source>
</reference>
<feature type="compositionally biased region" description="Polar residues" evidence="1">
    <location>
        <begin position="51"/>
        <end position="65"/>
    </location>
</feature>
<accession>A0A8J8WBT9</accession>
<dbReference type="Proteomes" id="UP000770661">
    <property type="component" value="Unassembled WGS sequence"/>
</dbReference>
<protein>
    <submittedName>
        <fullName evidence="2">Uncharacterized protein</fullName>
    </submittedName>
</protein>
<evidence type="ECO:0000313" key="2">
    <source>
        <dbReference type="EMBL" id="KAG0698119.1"/>
    </source>
</evidence>
<keyword evidence="3" id="KW-1185">Reference proteome</keyword>
<feature type="region of interest" description="Disordered" evidence="1">
    <location>
        <begin position="40"/>
        <end position="80"/>
    </location>
</feature>
<evidence type="ECO:0000313" key="3">
    <source>
        <dbReference type="Proteomes" id="UP000770661"/>
    </source>
</evidence>
<organism evidence="2 3">
    <name type="scientific">Chionoecetes opilio</name>
    <name type="common">Atlantic snow crab</name>
    <name type="synonym">Cancer opilio</name>
    <dbReference type="NCBI Taxonomy" id="41210"/>
    <lineage>
        <taxon>Eukaryota</taxon>
        <taxon>Metazoa</taxon>
        <taxon>Ecdysozoa</taxon>
        <taxon>Arthropoda</taxon>
        <taxon>Crustacea</taxon>
        <taxon>Multicrustacea</taxon>
        <taxon>Malacostraca</taxon>
        <taxon>Eumalacostraca</taxon>
        <taxon>Eucarida</taxon>
        <taxon>Decapoda</taxon>
        <taxon>Pleocyemata</taxon>
        <taxon>Brachyura</taxon>
        <taxon>Eubrachyura</taxon>
        <taxon>Majoidea</taxon>
        <taxon>Majidae</taxon>
        <taxon>Chionoecetes</taxon>
    </lineage>
</organism>
<dbReference type="AlphaFoldDB" id="A0A8J8WBT9"/>
<comment type="caution">
    <text evidence="2">The sequence shown here is derived from an EMBL/GenBank/DDBJ whole genome shotgun (WGS) entry which is preliminary data.</text>
</comment>